<accession>A0A5K7XCV8</accession>
<name>A0A5K7XCV8_9BACT</name>
<reference evidence="3" key="1">
    <citation type="submission" date="2019-10" db="EMBL/GenBank/DDBJ databases">
        <title>Lacipirellula parvula gen. nov., sp. nov., representing a lineage of planctomycetes widespread in freshwater anoxic habitats, and description of the family Lacipirellulaceae.</title>
        <authorList>
            <person name="Dedysh S.N."/>
            <person name="Kulichevskaya I.S."/>
            <person name="Beletsky A.V."/>
            <person name="Rakitin A.L."/>
            <person name="Mardanov A.V."/>
            <person name="Ivanova A.A."/>
            <person name="Saltykova V.X."/>
            <person name="Rijpstra W.I.C."/>
            <person name="Sinninghe Damste J.S."/>
            <person name="Ravin N.V."/>
        </authorList>
    </citation>
    <scope>NUCLEOTIDE SEQUENCE [LARGE SCALE GENOMIC DNA]</scope>
    <source>
        <strain evidence="3">PX69</strain>
    </source>
</reference>
<dbReference type="KEGG" id="lpav:PLANPX_3910"/>
<dbReference type="GO" id="GO:0015074">
    <property type="term" value="P:DNA integration"/>
    <property type="evidence" value="ECO:0007669"/>
    <property type="project" value="InterPro"/>
</dbReference>
<keyword evidence="3" id="KW-1185">Reference proteome</keyword>
<dbReference type="GO" id="GO:0003677">
    <property type="term" value="F:DNA binding"/>
    <property type="evidence" value="ECO:0007669"/>
    <property type="project" value="InterPro"/>
</dbReference>
<evidence type="ECO:0000256" key="1">
    <source>
        <dbReference type="ARBA" id="ARBA00023172"/>
    </source>
</evidence>
<dbReference type="InterPro" id="IPR013762">
    <property type="entry name" value="Integrase-like_cat_sf"/>
</dbReference>
<dbReference type="InterPro" id="IPR011010">
    <property type="entry name" value="DNA_brk_join_enz"/>
</dbReference>
<evidence type="ECO:0008006" key="4">
    <source>
        <dbReference type="Google" id="ProtNLM"/>
    </source>
</evidence>
<protein>
    <recommendedName>
        <fullName evidence="4">Core-binding (CB) domain-containing protein</fullName>
    </recommendedName>
</protein>
<evidence type="ECO:0000313" key="2">
    <source>
        <dbReference type="EMBL" id="BBO34298.1"/>
    </source>
</evidence>
<dbReference type="AlphaFoldDB" id="A0A5K7XCV8"/>
<keyword evidence="1" id="KW-0233">DNA recombination</keyword>
<evidence type="ECO:0000313" key="3">
    <source>
        <dbReference type="Proteomes" id="UP000326837"/>
    </source>
</evidence>
<organism evidence="2 3">
    <name type="scientific">Lacipirellula parvula</name>
    <dbReference type="NCBI Taxonomy" id="2650471"/>
    <lineage>
        <taxon>Bacteria</taxon>
        <taxon>Pseudomonadati</taxon>
        <taxon>Planctomycetota</taxon>
        <taxon>Planctomycetia</taxon>
        <taxon>Pirellulales</taxon>
        <taxon>Lacipirellulaceae</taxon>
        <taxon>Lacipirellula</taxon>
    </lineage>
</organism>
<dbReference type="RefSeq" id="WP_152099904.1">
    <property type="nucleotide sequence ID" value="NZ_AP021861.1"/>
</dbReference>
<sequence>MAKAKPKKPYAAFPLYAHSRGSWAARIGGKVRYFGPWRDPKAALDKYLAYMNGSAVVDRKTVGSLTDAFLADKQAQLATGDITPITYAEYRRTCEVIESHYGRGRCVESLEFNSLRIALAKGKKVPTLGPVTLKRRLVIARMIFPNAGKPLKSPAQRLLRAAKEAAGIRLYEAADLRQLVKAAGDDFKWLLLLGINCAFGPKDCSLFPGPDGEWHNFARPKTGISRRCWLWPETVEALEHHSSGWNRHNVAHTFVELCEQCGVTNHGFYSLRRTFVTVAEGSQAVIDRICGWSRNDMATQYRQKTFDDKLRACSEGVRAWYLA</sequence>
<dbReference type="Proteomes" id="UP000326837">
    <property type="component" value="Chromosome"/>
</dbReference>
<dbReference type="EMBL" id="AP021861">
    <property type="protein sequence ID" value="BBO34298.1"/>
    <property type="molecule type" value="Genomic_DNA"/>
</dbReference>
<dbReference type="Gene3D" id="1.10.443.10">
    <property type="entry name" value="Intergrase catalytic core"/>
    <property type="match status" value="1"/>
</dbReference>
<proteinExistence type="predicted"/>
<dbReference type="GO" id="GO:0006310">
    <property type="term" value="P:DNA recombination"/>
    <property type="evidence" value="ECO:0007669"/>
    <property type="project" value="UniProtKB-KW"/>
</dbReference>
<dbReference type="SUPFAM" id="SSF56349">
    <property type="entry name" value="DNA breaking-rejoining enzymes"/>
    <property type="match status" value="1"/>
</dbReference>
<gene>
    <name evidence="2" type="ORF">PLANPX_3910</name>
</gene>